<dbReference type="RefSeq" id="WP_285232389.1">
    <property type="nucleotide sequence ID" value="NZ_CP116346.1"/>
</dbReference>
<dbReference type="EMBL" id="CP116346">
    <property type="protein sequence ID" value="WIT11307.1"/>
    <property type="molecule type" value="Genomic_DNA"/>
</dbReference>
<protein>
    <submittedName>
        <fullName evidence="1">Uncharacterized protein</fullName>
    </submittedName>
</protein>
<organism evidence="1 2">
    <name type="scientific">Paucibacter sediminis</name>
    <dbReference type="NCBI Taxonomy" id="3019553"/>
    <lineage>
        <taxon>Bacteria</taxon>
        <taxon>Pseudomonadati</taxon>
        <taxon>Pseudomonadota</taxon>
        <taxon>Betaproteobacteria</taxon>
        <taxon>Burkholderiales</taxon>
        <taxon>Sphaerotilaceae</taxon>
        <taxon>Roseateles</taxon>
    </lineage>
</organism>
<dbReference type="Proteomes" id="UP001177769">
    <property type="component" value="Chromosome"/>
</dbReference>
<evidence type="ECO:0000313" key="1">
    <source>
        <dbReference type="EMBL" id="WIT11307.1"/>
    </source>
</evidence>
<name>A0AA95NAA4_9BURK</name>
<dbReference type="AlphaFoldDB" id="A0AA95NAA4"/>
<sequence>MSQLLRQGHEVVPTLGGMGEVELLVKSRSGRRYEVMVRGVADNGRWVVNSQNEAELAERVYVLLNYKRFEEARSYPLVYLLSGASAEALKVERGRARVIAFAGKQAQSGELERWMEAWHLIQ</sequence>
<gene>
    <name evidence="1" type="ORF">PFX98_20780</name>
</gene>
<accession>A0AA95NAA4</accession>
<reference evidence="1" key="1">
    <citation type="submission" date="2023-01" db="EMBL/GenBank/DDBJ databases">
        <title>Whole genome sequence of Paucibacter sp. S2-9 isolated from pond sediment.</title>
        <authorList>
            <person name="Jung J.Y."/>
        </authorList>
    </citation>
    <scope>NUCLEOTIDE SEQUENCE</scope>
    <source>
        <strain evidence="1">S2-9</strain>
    </source>
</reference>
<proteinExistence type="predicted"/>
<dbReference type="KEGG" id="pais:PFX98_20780"/>
<evidence type="ECO:0000313" key="2">
    <source>
        <dbReference type="Proteomes" id="UP001177769"/>
    </source>
</evidence>
<keyword evidence="2" id="KW-1185">Reference proteome</keyword>